<dbReference type="RefSeq" id="WP_354500796.1">
    <property type="nucleotide sequence ID" value="NZ_JBEPLV010000006.1"/>
</dbReference>
<reference evidence="2 3" key="1">
    <citation type="submission" date="2024-06" db="EMBL/GenBank/DDBJ databases">
        <title>Genomic Encyclopedia of Type Strains, Phase IV (KMG-IV): sequencing the most valuable type-strain genomes for metagenomic binning, comparative biology and taxonomic classification.</title>
        <authorList>
            <person name="Goeker M."/>
        </authorList>
    </citation>
    <scope>NUCLEOTIDE SEQUENCE [LARGE SCALE GENOMIC DNA]</scope>
    <source>
        <strain evidence="2 3">DSM 17253</strain>
    </source>
</reference>
<gene>
    <name evidence="2" type="ORF">ABID47_005043</name>
</gene>
<evidence type="ECO:0000256" key="1">
    <source>
        <dbReference type="SAM" id="Phobius"/>
    </source>
</evidence>
<keyword evidence="1" id="KW-0812">Transmembrane</keyword>
<keyword evidence="1" id="KW-0472">Membrane</keyword>
<evidence type="ECO:0000313" key="3">
    <source>
        <dbReference type="Proteomes" id="UP001549098"/>
    </source>
</evidence>
<dbReference type="Proteomes" id="UP001549098">
    <property type="component" value="Unassembled WGS sequence"/>
</dbReference>
<dbReference type="EMBL" id="JBEPLV010000006">
    <property type="protein sequence ID" value="MET3548413.1"/>
    <property type="molecule type" value="Genomic_DNA"/>
</dbReference>
<feature type="transmembrane region" description="Helical" evidence="1">
    <location>
        <begin position="59"/>
        <end position="77"/>
    </location>
</feature>
<keyword evidence="3" id="KW-1185">Reference proteome</keyword>
<protein>
    <submittedName>
        <fullName evidence="2">Bla regulator protein BlaR1</fullName>
    </submittedName>
</protein>
<comment type="caution">
    <text evidence="2">The sequence shown here is derived from an EMBL/GenBank/DDBJ whole genome shotgun (WGS) entry which is preliminary data.</text>
</comment>
<proteinExistence type="predicted"/>
<name>A0ABV2F9G0_9BACL</name>
<accession>A0ABV2F9G0</accession>
<sequence length="473" mass="53838">MNPNPFPLHQKEIRNIHASDYVIPMWNAQAVGYLHFLVLTTRKGRYCMIPKYNKGRYTVSVAVIVVLIIAVGAVLLTQGHKTGEHNSSDQNTQTAPQVQSASFKIERPMDWFKWFHSLDRAADFSKFEYKVPDYLPDGYQLRNVDQNMLFSTPDRRDLLDVVIISFVSQFGNNNEQNIEIVASKGPGNMLEQGLLWGAPRSSSSGTADAPSFQEEQVTLGHVTGVQYTKTQGIERKPNGATSFVWQDGGVSYAINYYSGNETSKEKLQLHRGTLTQEDLAQIVQSFVPPQQVQHIRYDGEGNSFPLYDETDLSEAQKFLGFQPKFPMNMPDTQLKLIDSTLLRPKDQNTGFDLRPSADTLWNIYSPPYDSTIYNLNDQLWLYESKKYLVDPAKLPFLRKLEIDGVEIMAYNDNAHVYFGPFYGADKTKIKTQTYYLWKRDGICYTAVFVGLDKYQEENLKTLILAPSPPLKNT</sequence>
<feature type="transmembrane region" description="Helical" evidence="1">
    <location>
        <begin position="21"/>
        <end position="39"/>
    </location>
</feature>
<evidence type="ECO:0000313" key="2">
    <source>
        <dbReference type="EMBL" id="MET3548413.1"/>
    </source>
</evidence>
<organism evidence="2 3">
    <name type="scientific">Paenibacillus favisporus</name>
    <dbReference type="NCBI Taxonomy" id="221028"/>
    <lineage>
        <taxon>Bacteria</taxon>
        <taxon>Bacillati</taxon>
        <taxon>Bacillota</taxon>
        <taxon>Bacilli</taxon>
        <taxon>Bacillales</taxon>
        <taxon>Paenibacillaceae</taxon>
        <taxon>Paenibacillus</taxon>
    </lineage>
</organism>
<keyword evidence="1" id="KW-1133">Transmembrane helix</keyword>